<keyword evidence="1" id="KW-1133">Transmembrane helix</keyword>
<feature type="transmembrane region" description="Helical" evidence="1">
    <location>
        <begin position="343"/>
        <end position="367"/>
    </location>
</feature>
<feature type="domain" description="NAD(P)-binding" evidence="2">
    <location>
        <begin position="7"/>
        <end position="150"/>
    </location>
</feature>
<name>A0ABU9YDE0_9PROT</name>
<organism evidence="3 4">
    <name type="scientific">Tistrella arctica</name>
    <dbReference type="NCBI Taxonomy" id="3133430"/>
    <lineage>
        <taxon>Bacteria</taxon>
        <taxon>Pseudomonadati</taxon>
        <taxon>Pseudomonadota</taxon>
        <taxon>Alphaproteobacteria</taxon>
        <taxon>Geminicoccales</taxon>
        <taxon>Geminicoccaceae</taxon>
        <taxon>Tistrella</taxon>
    </lineage>
</organism>
<dbReference type="EMBL" id="JBBKTW010000001">
    <property type="protein sequence ID" value="MEN2986800.1"/>
    <property type="molecule type" value="Genomic_DNA"/>
</dbReference>
<evidence type="ECO:0000313" key="3">
    <source>
        <dbReference type="EMBL" id="MEN2986800.1"/>
    </source>
</evidence>
<dbReference type="InterPro" id="IPR051207">
    <property type="entry name" value="ComplexI_NDUFA9_subunit"/>
</dbReference>
<dbReference type="SUPFAM" id="SSF51735">
    <property type="entry name" value="NAD(P)-binding Rossmann-fold domains"/>
    <property type="match status" value="1"/>
</dbReference>
<feature type="transmembrane region" description="Helical" evidence="1">
    <location>
        <begin position="315"/>
        <end position="337"/>
    </location>
</feature>
<evidence type="ECO:0000256" key="1">
    <source>
        <dbReference type="SAM" id="Phobius"/>
    </source>
</evidence>
<keyword evidence="1" id="KW-0812">Transmembrane</keyword>
<dbReference type="Proteomes" id="UP001413721">
    <property type="component" value="Unassembled WGS sequence"/>
</dbReference>
<dbReference type="Gene3D" id="3.40.50.720">
    <property type="entry name" value="NAD(P)-binding Rossmann-like Domain"/>
    <property type="match status" value="1"/>
</dbReference>
<dbReference type="InterPro" id="IPR036291">
    <property type="entry name" value="NAD(P)-bd_dom_sf"/>
</dbReference>
<dbReference type="PANTHER" id="PTHR12126:SF11">
    <property type="entry name" value="NADH DEHYDROGENASE [UBIQUINONE] 1 ALPHA SUBCOMPLEX SUBUNIT 9, MITOCHONDRIAL"/>
    <property type="match status" value="1"/>
</dbReference>
<feature type="transmembrane region" description="Helical" evidence="1">
    <location>
        <begin position="379"/>
        <end position="404"/>
    </location>
</feature>
<keyword evidence="4" id="KW-1185">Reference proteome</keyword>
<evidence type="ECO:0000259" key="2">
    <source>
        <dbReference type="Pfam" id="PF13460"/>
    </source>
</evidence>
<comment type="caution">
    <text evidence="3">The sequence shown here is derived from an EMBL/GenBank/DDBJ whole genome shotgun (WGS) entry which is preliminary data.</text>
</comment>
<dbReference type="Pfam" id="PF13781">
    <property type="entry name" value="DoxX_3"/>
    <property type="match status" value="1"/>
</dbReference>
<accession>A0ABU9YDE0</accession>
<reference evidence="3 4" key="1">
    <citation type="submission" date="2024-03" db="EMBL/GenBank/DDBJ databases">
        <title>High-quality draft genome sequencing of Tistrella sp. BH-R2-4.</title>
        <authorList>
            <person name="Dong C."/>
        </authorList>
    </citation>
    <scope>NUCLEOTIDE SEQUENCE [LARGE SCALE GENOMIC DNA]</scope>
    <source>
        <strain evidence="3 4">BH-R2-4</strain>
    </source>
</reference>
<sequence>MHILVTGATGLIGSAVTARLLALGHQVTGVARGVGEAARRMPQVRWRAVDIARTRTAAGWAPALAGVDAVVNCAGALQHGGGDDLEGVHTSGIDALYAAAEQAGIRRVIHISAMGVDRATPTAFSRTKLAGEQALMARDLDWVILRPSVVIGPAAYGGSAMFRGLAALPILPVMPDTGPLQVVQLDDVVATVVHVLAPDVPGRVALDLAGPTRHSFAEVVNLHRRWLGFPDARTLPFSRPVAALLYRLGDFAGWLGWRPPLRSTARVEIGRGAVGDPAPWITATGILPTALPDALAAHPASVQERWFAGLYILKPVLFTVFALFWIGTGIVSIGPGYGIGRDLMLLGGAGALAGPSVIAGGLADLLIGIGIAFRRTTRLALYAAIAISVFYAIAGTTILPALWIEPLGPMLKIWPILGLNLVLLAILEDR</sequence>
<feature type="transmembrane region" description="Helical" evidence="1">
    <location>
        <begin position="410"/>
        <end position="427"/>
    </location>
</feature>
<proteinExistence type="predicted"/>
<evidence type="ECO:0000313" key="4">
    <source>
        <dbReference type="Proteomes" id="UP001413721"/>
    </source>
</evidence>
<gene>
    <name evidence="3" type="ORF">WG926_00690</name>
</gene>
<dbReference type="InterPro" id="IPR025695">
    <property type="entry name" value="DoxX-like"/>
</dbReference>
<protein>
    <submittedName>
        <fullName evidence="3">SDR family oxidoreductase</fullName>
    </submittedName>
</protein>
<dbReference type="PANTHER" id="PTHR12126">
    <property type="entry name" value="NADH-UBIQUINONE OXIDOREDUCTASE 39 KDA SUBUNIT-RELATED"/>
    <property type="match status" value="1"/>
</dbReference>
<keyword evidence="1" id="KW-0472">Membrane</keyword>
<dbReference type="Pfam" id="PF13460">
    <property type="entry name" value="NAD_binding_10"/>
    <property type="match status" value="1"/>
</dbReference>
<dbReference type="InterPro" id="IPR016040">
    <property type="entry name" value="NAD(P)-bd_dom"/>
</dbReference>